<feature type="transmembrane region" description="Helical" evidence="2">
    <location>
        <begin position="87"/>
        <end position="108"/>
    </location>
</feature>
<protein>
    <recommendedName>
        <fullName evidence="5">DUF4190 domain-containing protein</fullName>
    </recommendedName>
</protein>
<keyword evidence="2" id="KW-1133">Transmembrane helix</keyword>
<feature type="region of interest" description="Disordered" evidence="1">
    <location>
        <begin position="1"/>
        <end position="21"/>
    </location>
</feature>
<dbReference type="EMBL" id="BMJA01000002">
    <property type="protein sequence ID" value="GGA36106.1"/>
    <property type="molecule type" value="Genomic_DNA"/>
</dbReference>
<sequence length="111" mass="11534">MSDLYTPPPSAFRSNEPPEDKGSLGAGIGLAWAIAVVGTPLCIAIAAALNIGPNRLIVTGLLPYLLIVALAILSYRKDKPRMGHGLLLGLLSIFAVGLLLVAACFGMLSHI</sequence>
<dbReference type="Proteomes" id="UP000620046">
    <property type="component" value="Unassembled WGS sequence"/>
</dbReference>
<keyword evidence="4" id="KW-1185">Reference proteome</keyword>
<feature type="transmembrane region" description="Helical" evidence="2">
    <location>
        <begin position="24"/>
        <end position="49"/>
    </location>
</feature>
<accession>A0ABQ1G3T8</accession>
<evidence type="ECO:0000256" key="2">
    <source>
        <dbReference type="SAM" id="Phobius"/>
    </source>
</evidence>
<keyword evidence="2" id="KW-0812">Transmembrane</keyword>
<reference evidence="4" key="1">
    <citation type="journal article" date="2019" name="Int. J. Syst. Evol. Microbiol.">
        <title>The Global Catalogue of Microorganisms (GCM) 10K type strain sequencing project: providing services to taxonomists for standard genome sequencing and annotation.</title>
        <authorList>
            <consortium name="The Broad Institute Genomics Platform"/>
            <consortium name="The Broad Institute Genome Sequencing Center for Infectious Disease"/>
            <person name="Wu L."/>
            <person name="Ma J."/>
        </authorList>
    </citation>
    <scope>NUCLEOTIDE SEQUENCE [LARGE SCALE GENOMIC DNA]</scope>
    <source>
        <strain evidence="4">CGMCC 1.15439</strain>
    </source>
</reference>
<evidence type="ECO:0000256" key="1">
    <source>
        <dbReference type="SAM" id="MobiDB-lite"/>
    </source>
</evidence>
<name>A0ABQ1G3T8_9GAMM</name>
<feature type="transmembrane region" description="Helical" evidence="2">
    <location>
        <begin position="56"/>
        <end position="75"/>
    </location>
</feature>
<dbReference type="RefSeq" id="WP_188794767.1">
    <property type="nucleotide sequence ID" value="NZ_BMJA01000002.1"/>
</dbReference>
<evidence type="ECO:0000313" key="3">
    <source>
        <dbReference type="EMBL" id="GGA36106.1"/>
    </source>
</evidence>
<organism evidence="3 4">
    <name type="scientific">Dyella nitratireducens</name>
    <dbReference type="NCBI Taxonomy" id="1849580"/>
    <lineage>
        <taxon>Bacteria</taxon>
        <taxon>Pseudomonadati</taxon>
        <taxon>Pseudomonadota</taxon>
        <taxon>Gammaproteobacteria</taxon>
        <taxon>Lysobacterales</taxon>
        <taxon>Rhodanobacteraceae</taxon>
        <taxon>Dyella</taxon>
    </lineage>
</organism>
<evidence type="ECO:0000313" key="4">
    <source>
        <dbReference type="Proteomes" id="UP000620046"/>
    </source>
</evidence>
<gene>
    <name evidence="3" type="ORF">GCM10010981_26460</name>
</gene>
<evidence type="ECO:0008006" key="5">
    <source>
        <dbReference type="Google" id="ProtNLM"/>
    </source>
</evidence>
<comment type="caution">
    <text evidence="3">The sequence shown here is derived from an EMBL/GenBank/DDBJ whole genome shotgun (WGS) entry which is preliminary data.</text>
</comment>
<feature type="compositionally biased region" description="Pro residues" evidence="1">
    <location>
        <begin position="1"/>
        <end position="10"/>
    </location>
</feature>
<proteinExistence type="predicted"/>
<keyword evidence="2" id="KW-0472">Membrane</keyword>